<organism evidence="1 2">
    <name type="scientific">Candidatus Borkfalkia faecipullorum</name>
    <dbReference type="NCBI Taxonomy" id="2838510"/>
    <lineage>
        <taxon>Bacteria</taxon>
        <taxon>Bacillati</taxon>
        <taxon>Bacillota</taxon>
        <taxon>Clostridia</taxon>
        <taxon>Christensenellales</taxon>
        <taxon>Christensenellaceae</taxon>
        <taxon>Candidatus Borkfalkia</taxon>
    </lineage>
</organism>
<evidence type="ECO:0000313" key="1">
    <source>
        <dbReference type="EMBL" id="HIX08333.1"/>
    </source>
</evidence>
<protein>
    <submittedName>
        <fullName evidence="1">WYL domain-containing protein</fullName>
    </submittedName>
</protein>
<accession>A0A9D2AFX0</accession>
<gene>
    <name evidence="1" type="ORF">H9741_07680</name>
</gene>
<reference evidence="1" key="2">
    <citation type="submission" date="2021-04" db="EMBL/GenBank/DDBJ databases">
        <authorList>
            <person name="Gilroy R."/>
        </authorList>
    </citation>
    <scope>NUCLEOTIDE SEQUENCE</scope>
    <source>
        <strain evidence="1">811</strain>
    </source>
</reference>
<dbReference type="Proteomes" id="UP000824204">
    <property type="component" value="Unassembled WGS sequence"/>
</dbReference>
<sequence length="303" mass="35518">MQLFDEVYGAYYTAVARILEESLRAPLTRARMKEICDKEAFAESFLTILPALETGEWQLIKDGVPLLHHPPVLPPTRLQLCWLKAICADKRFRLFCDAPPLAEDPSLPPLWTEEDYFAFDKYADGDNYGDEQYINNFRALLRAIGEKKQTFIEYRMRDGSYHWLRCSPYALEYSEKDDKFRACVSGIRKIRYLNLARMRKVTVTEREAAPPREQPAREQLVFSLTDRRNALERALTHFAHFEKEVERTGDGEYSVRLYYDEEDETEVLIRVLSFGPMIRVLAPEKFLNQLKERLNRQKSCGIR</sequence>
<proteinExistence type="predicted"/>
<reference evidence="1" key="1">
    <citation type="journal article" date="2021" name="PeerJ">
        <title>Extensive microbial diversity within the chicken gut microbiome revealed by metagenomics and culture.</title>
        <authorList>
            <person name="Gilroy R."/>
            <person name="Ravi A."/>
            <person name="Getino M."/>
            <person name="Pursley I."/>
            <person name="Horton D.L."/>
            <person name="Alikhan N.F."/>
            <person name="Baker D."/>
            <person name="Gharbi K."/>
            <person name="Hall N."/>
            <person name="Watson M."/>
            <person name="Adriaenssens E.M."/>
            <person name="Foster-Nyarko E."/>
            <person name="Jarju S."/>
            <person name="Secka A."/>
            <person name="Antonio M."/>
            <person name="Oren A."/>
            <person name="Chaudhuri R.R."/>
            <person name="La Ragione R."/>
            <person name="Hildebrand F."/>
            <person name="Pallen M.J."/>
        </authorList>
    </citation>
    <scope>NUCLEOTIDE SEQUENCE</scope>
    <source>
        <strain evidence="1">811</strain>
    </source>
</reference>
<comment type="caution">
    <text evidence="1">The sequence shown here is derived from an EMBL/GenBank/DDBJ whole genome shotgun (WGS) entry which is preliminary data.</text>
</comment>
<dbReference type="AlphaFoldDB" id="A0A9D2AFX0"/>
<dbReference type="EMBL" id="DXFX01000099">
    <property type="protein sequence ID" value="HIX08333.1"/>
    <property type="molecule type" value="Genomic_DNA"/>
</dbReference>
<name>A0A9D2AFX0_9FIRM</name>
<evidence type="ECO:0000313" key="2">
    <source>
        <dbReference type="Proteomes" id="UP000824204"/>
    </source>
</evidence>